<dbReference type="RefSeq" id="WP_145240264.1">
    <property type="nucleotide sequence ID" value="NZ_CP036273.1"/>
</dbReference>
<dbReference type="EMBL" id="CP036273">
    <property type="protein sequence ID" value="QDU21373.1"/>
    <property type="molecule type" value="Genomic_DNA"/>
</dbReference>
<accession>A0A517XV32</accession>
<dbReference type="KEGG" id="uli:ETAA1_33400"/>
<feature type="region of interest" description="Disordered" evidence="1">
    <location>
        <begin position="162"/>
        <end position="196"/>
    </location>
</feature>
<feature type="compositionally biased region" description="Basic residues" evidence="1">
    <location>
        <begin position="179"/>
        <end position="196"/>
    </location>
</feature>
<dbReference type="OrthoDB" id="287279at2"/>
<proteinExistence type="predicted"/>
<protein>
    <submittedName>
        <fullName evidence="2">Uncharacterized protein</fullName>
    </submittedName>
</protein>
<name>A0A517XV32_9BACT</name>
<keyword evidence="3" id="KW-1185">Reference proteome</keyword>
<evidence type="ECO:0000256" key="1">
    <source>
        <dbReference type="SAM" id="MobiDB-lite"/>
    </source>
</evidence>
<dbReference type="Proteomes" id="UP000319576">
    <property type="component" value="Chromosome"/>
</dbReference>
<dbReference type="AlphaFoldDB" id="A0A517XV32"/>
<sequence>MDATNNDPAAGAGFPAGVRQMLLAAMGGDLSTLPGLRQFLKENERVWREVGDLGLKAERSWIGLAAGHDLVVREALDLELRRLTAALAGDGAPLIEQLLARQAGLAWLESQYFAARAAQTGLQDLPDTHRRFLLDRADRAQAKFAAALKQLALCRRLLTPLPRPAPATPVSKPAAPVRTKGRRRAAPTRAARLVHG</sequence>
<evidence type="ECO:0000313" key="3">
    <source>
        <dbReference type="Proteomes" id="UP000319576"/>
    </source>
</evidence>
<evidence type="ECO:0000313" key="2">
    <source>
        <dbReference type="EMBL" id="QDU21373.1"/>
    </source>
</evidence>
<organism evidence="2 3">
    <name type="scientific">Urbifossiella limnaea</name>
    <dbReference type="NCBI Taxonomy" id="2528023"/>
    <lineage>
        <taxon>Bacteria</taxon>
        <taxon>Pseudomonadati</taxon>
        <taxon>Planctomycetota</taxon>
        <taxon>Planctomycetia</taxon>
        <taxon>Gemmatales</taxon>
        <taxon>Gemmataceae</taxon>
        <taxon>Urbifossiella</taxon>
    </lineage>
</organism>
<gene>
    <name evidence="2" type="ORF">ETAA1_33400</name>
</gene>
<reference evidence="2 3" key="1">
    <citation type="submission" date="2019-02" db="EMBL/GenBank/DDBJ databases">
        <title>Deep-cultivation of Planctomycetes and their phenomic and genomic characterization uncovers novel biology.</title>
        <authorList>
            <person name="Wiegand S."/>
            <person name="Jogler M."/>
            <person name="Boedeker C."/>
            <person name="Pinto D."/>
            <person name="Vollmers J."/>
            <person name="Rivas-Marin E."/>
            <person name="Kohn T."/>
            <person name="Peeters S.H."/>
            <person name="Heuer A."/>
            <person name="Rast P."/>
            <person name="Oberbeckmann S."/>
            <person name="Bunk B."/>
            <person name="Jeske O."/>
            <person name="Meyerdierks A."/>
            <person name="Storesund J.E."/>
            <person name="Kallscheuer N."/>
            <person name="Luecker S."/>
            <person name="Lage O.M."/>
            <person name="Pohl T."/>
            <person name="Merkel B.J."/>
            <person name="Hornburger P."/>
            <person name="Mueller R.-W."/>
            <person name="Bruemmer F."/>
            <person name="Labrenz M."/>
            <person name="Spormann A.M."/>
            <person name="Op den Camp H."/>
            <person name="Overmann J."/>
            <person name="Amann R."/>
            <person name="Jetten M.S.M."/>
            <person name="Mascher T."/>
            <person name="Medema M.H."/>
            <person name="Devos D.P."/>
            <person name="Kaster A.-K."/>
            <person name="Ovreas L."/>
            <person name="Rohde M."/>
            <person name="Galperin M.Y."/>
            <person name="Jogler C."/>
        </authorList>
    </citation>
    <scope>NUCLEOTIDE SEQUENCE [LARGE SCALE GENOMIC DNA]</scope>
    <source>
        <strain evidence="2 3">ETA_A1</strain>
    </source>
</reference>